<accession>A0A553JV16</accession>
<dbReference type="RefSeq" id="WP_143562741.1">
    <property type="nucleotide sequence ID" value="NZ_BMPL01000001.1"/>
</dbReference>
<comment type="caution">
    <text evidence="2">The sequence shown here is derived from an EMBL/GenBank/DDBJ whole genome shotgun (WGS) entry which is preliminary data.</text>
</comment>
<organism evidence="2 3">
    <name type="scientific">Shewanella hanedai</name>
    <name type="common">Alteromonas hanedai</name>
    <dbReference type="NCBI Taxonomy" id="25"/>
    <lineage>
        <taxon>Bacteria</taxon>
        <taxon>Pseudomonadati</taxon>
        <taxon>Pseudomonadota</taxon>
        <taxon>Gammaproteobacteria</taxon>
        <taxon>Alteromonadales</taxon>
        <taxon>Shewanellaceae</taxon>
        <taxon>Shewanella</taxon>
    </lineage>
</organism>
<evidence type="ECO:0000313" key="3">
    <source>
        <dbReference type="Proteomes" id="UP000318126"/>
    </source>
</evidence>
<reference evidence="3" key="1">
    <citation type="submission" date="2019-07" db="EMBL/GenBank/DDBJ databases">
        <title>Shewanella sp. YLB-08 draft genomic sequence.</title>
        <authorList>
            <person name="Yu L."/>
        </authorList>
    </citation>
    <scope>NUCLEOTIDE SEQUENCE [LARGE SCALE GENOMIC DNA]</scope>
    <source>
        <strain evidence="3">JCM 20706</strain>
    </source>
</reference>
<protein>
    <submittedName>
        <fullName evidence="2">Uncharacterized protein</fullName>
    </submittedName>
</protein>
<dbReference type="EMBL" id="VKGK01000001">
    <property type="protein sequence ID" value="TRY16295.1"/>
    <property type="molecule type" value="Genomic_DNA"/>
</dbReference>
<keyword evidence="1" id="KW-1133">Transmembrane helix</keyword>
<feature type="transmembrane region" description="Helical" evidence="1">
    <location>
        <begin position="68"/>
        <end position="87"/>
    </location>
</feature>
<proteinExistence type="predicted"/>
<feature type="transmembrane region" description="Helical" evidence="1">
    <location>
        <begin position="43"/>
        <end position="62"/>
    </location>
</feature>
<dbReference type="Proteomes" id="UP000318126">
    <property type="component" value="Unassembled WGS sequence"/>
</dbReference>
<evidence type="ECO:0000313" key="2">
    <source>
        <dbReference type="EMBL" id="TRY16295.1"/>
    </source>
</evidence>
<keyword evidence="3" id="KW-1185">Reference proteome</keyword>
<name>A0A553JV16_SHEHA</name>
<dbReference type="AlphaFoldDB" id="A0A553JV16"/>
<keyword evidence="1" id="KW-0812">Transmembrane</keyword>
<sequence length="235" mass="26917">MNKKGIPLNYSALSKKSKVHISNKGLPDRLILATESRLFRRTIIFILIFPMIEALLIHITLYGSQQNVYLYASLFMMAIIIFCLAATKTLVLDSITATSYFEFRLFGIKLRRTKEKLLAKTSIILTPSIHKQNTYQLIIRKQNYVIGKVEEAEETLLFIMRLFQVQTFEQVSQYPDVIPFNNSGITRLLSCKMADTVASNHAIQPLWNSMVWLKILLPLPVFITLGFLLKQLGSD</sequence>
<evidence type="ECO:0000256" key="1">
    <source>
        <dbReference type="SAM" id="Phobius"/>
    </source>
</evidence>
<keyword evidence="1" id="KW-0472">Membrane</keyword>
<gene>
    <name evidence="2" type="ORF">FN961_01325</name>
</gene>
<feature type="transmembrane region" description="Helical" evidence="1">
    <location>
        <begin position="211"/>
        <end position="229"/>
    </location>
</feature>